<keyword evidence="3" id="KW-1185">Reference proteome</keyword>
<evidence type="ECO:0000256" key="1">
    <source>
        <dbReference type="SAM" id="MobiDB-lite"/>
    </source>
</evidence>
<dbReference type="AlphaFoldDB" id="A0ABD3MUB0"/>
<protein>
    <submittedName>
        <fullName evidence="2">Uncharacterized protein</fullName>
    </submittedName>
</protein>
<organism evidence="2 3">
    <name type="scientific">Discostella pseudostelligera</name>
    <dbReference type="NCBI Taxonomy" id="259834"/>
    <lineage>
        <taxon>Eukaryota</taxon>
        <taxon>Sar</taxon>
        <taxon>Stramenopiles</taxon>
        <taxon>Ochrophyta</taxon>
        <taxon>Bacillariophyta</taxon>
        <taxon>Coscinodiscophyceae</taxon>
        <taxon>Thalassiosirophycidae</taxon>
        <taxon>Stephanodiscales</taxon>
        <taxon>Stephanodiscaceae</taxon>
        <taxon>Discostella</taxon>
    </lineage>
</organism>
<sequence>MPIPQQIALGLRQRSGSKILLRHASSSPPSSTSTPGSVGQWSTNSTLPGGFSADGLREWATLTDFGADGYENQTRQDIRRRKMEYDRYADLFSTRVSDGCSNYLASRPCPSDVLGRAFFGSRSFMTEKIFLSSMNSIFHLYPEGSTILPAQFNMNDRFLHWKVSSKSPLEIIYTYQIDGLHFRGCTMLAYDPSLNKVYHGNCIDVSEERVNSSLGIRIHVHYAKYLLGGMVSEMEILSRDAQKS</sequence>
<feature type="compositionally biased region" description="Low complexity" evidence="1">
    <location>
        <begin position="25"/>
        <end position="37"/>
    </location>
</feature>
<evidence type="ECO:0000313" key="3">
    <source>
        <dbReference type="Proteomes" id="UP001530293"/>
    </source>
</evidence>
<proteinExistence type="predicted"/>
<evidence type="ECO:0000313" key="2">
    <source>
        <dbReference type="EMBL" id="KAL3767508.1"/>
    </source>
</evidence>
<name>A0ABD3MUB0_9STRA</name>
<gene>
    <name evidence="2" type="ORF">ACHAWU_000171</name>
</gene>
<comment type="caution">
    <text evidence="2">The sequence shown here is derived from an EMBL/GenBank/DDBJ whole genome shotgun (WGS) entry which is preliminary data.</text>
</comment>
<dbReference type="Proteomes" id="UP001530293">
    <property type="component" value="Unassembled WGS sequence"/>
</dbReference>
<dbReference type="EMBL" id="JALLBG020000075">
    <property type="protein sequence ID" value="KAL3767508.1"/>
    <property type="molecule type" value="Genomic_DNA"/>
</dbReference>
<accession>A0ABD3MUB0</accession>
<reference evidence="2 3" key="1">
    <citation type="submission" date="2024-10" db="EMBL/GenBank/DDBJ databases">
        <title>Updated reference genomes for cyclostephanoid diatoms.</title>
        <authorList>
            <person name="Roberts W.R."/>
            <person name="Alverson A.J."/>
        </authorList>
    </citation>
    <scope>NUCLEOTIDE SEQUENCE [LARGE SCALE GENOMIC DNA]</scope>
    <source>
        <strain evidence="2 3">AJA232-27</strain>
    </source>
</reference>
<feature type="region of interest" description="Disordered" evidence="1">
    <location>
        <begin position="22"/>
        <end position="44"/>
    </location>
</feature>